<evidence type="ECO:0000256" key="1">
    <source>
        <dbReference type="ARBA" id="ARBA00022630"/>
    </source>
</evidence>
<name>A0A831ZTC5_9BACT</name>
<dbReference type="InterPro" id="IPR029039">
    <property type="entry name" value="Flavoprotein-like_sf"/>
</dbReference>
<evidence type="ECO:0000313" key="4">
    <source>
        <dbReference type="EMBL" id="HFK98279.1"/>
    </source>
</evidence>
<dbReference type="InterPro" id="IPR051796">
    <property type="entry name" value="ISF_SsuE-like"/>
</dbReference>
<feature type="domain" description="NADPH-dependent FMN reductase-like" evidence="3">
    <location>
        <begin position="1"/>
        <end position="140"/>
    </location>
</feature>
<dbReference type="AlphaFoldDB" id="A0A831ZTC5"/>
<keyword evidence="1" id="KW-0285">Flavoprotein</keyword>
<gene>
    <name evidence="4" type="ORF">ENS06_13285</name>
</gene>
<accession>A0A831ZTC5</accession>
<comment type="caution">
    <text evidence="4">The sequence shown here is derived from an EMBL/GenBank/DDBJ whole genome shotgun (WGS) entry which is preliminary data.</text>
</comment>
<evidence type="ECO:0000256" key="2">
    <source>
        <dbReference type="ARBA" id="ARBA00022643"/>
    </source>
</evidence>
<dbReference type="GO" id="GO:0016491">
    <property type="term" value="F:oxidoreductase activity"/>
    <property type="evidence" value="ECO:0007669"/>
    <property type="project" value="InterPro"/>
</dbReference>
<dbReference type="PANTHER" id="PTHR43278:SF1">
    <property type="entry name" value="IRON-SULFUR FLAVOPROTEIN MJ1083"/>
    <property type="match status" value="1"/>
</dbReference>
<dbReference type="Gene3D" id="3.40.50.360">
    <property type="match status" value="1"/>
</dbReference>
<reference evidence="4" key="1">
    <citation type="journal article" date="2020" name="mSystems">
        <title>Genome- and Community-Level Interaction Insights into Carbon Utilization and Element Cycling Functions of Hydrothermarchaeota in Hydrothermal Sediment.</title>
        <authorList>
            <person name="Zhou Z."/>
            <person name="Liu Y."/>
            <person name="Xu W."/>
            <person name="Pan J."/>
            <person name="Luo Z.H."/>
            <person name="Li M."/>
        </authorList>
    </citation>
    <scope>NUCLEOTIDE SEQUENCE [LARGE SCALE GENOMIC DNA]</scope>
    <source>
        <strain evidence="4">SpSt-456</strain>
    </source>
</reference>
<dbReference type="Pfam" id="PF03358">
    <property type="entry name" value="FMN_red"/>
    <property type="match status" value="1"/>
</dbReference>
<dbReference type="InterPro" id="IPR005025">
    <property type="entry name" value="FMN_Rdtase-like_dom"/>
</dbReference>
<sequence>MKVVAINGSHRKGMNTAAMLGLVLEEAARGGAETELVELVDCRIEYCLSCNQCLREPKCSIRDDDMPALAEKMLAADAVILGSPVYFGNVTARLKTFMDRTRWLHMRKNLLEGKLGAALTHAGLRNGGQEMTQMILERFLLSHGFQLVEPREPGRPIYNSAVMGTLFDGLDGDRFRWRKGVLEDALAVAMCRALGRNLLRRATTGRERAELP</sequence>
<protein>
    <submittedName>
        <fullName evidence="4">Flavodoxin family protein</fullName>
    </submittedName>
</protein>
<dbReference type="EMBL" id="DSTK01000039">
    <property type="protein sequence ID" value="HFK98279.1"/>
    <property type="molecule type" value="Genomic_DNA"/>
</dbReference>
<dbReference type="PANTHER" id="PTHR43278">
    <property type="entry name" value="NAD(P)H-DEPENDENT FMN-CONTAINING OXIDOREDUCTASE YWQN-RELATED"/>
    <property type="match status" value="1"/>
</dbReference>
<organism evidence="4">
    <name type="scientific">Desulfacinum infernum</name>
    <dbReference type="NCBI Taxonomy" id="35837"/>
    <lineage>
        <taxon>Bacteria</taxon>
        <taxon>Pseudomonadati</taxon>
        <taxon>Thermodesulfobacteriota</taxon>
        <taxon>Syntrophobacteria</taxon>
        <taxon>Syntrophobacterales</taxon>
        <taxon>Syntrophobacteraceae</taxon>
        <taxon>Desulfacinum</taxon>
    </lineage>
</organism>
<keyword evidence="2" id="KW-0288">FMN</keyword>
<evidence type="ECO:0000259" key="3">
    <source>
        <dbReference type="Pfam" id="PF03358"/>
    </source>
</evidence>
<dbReference type="SUPFAM" id="SSF52218">
    <property type="entry name" value="Flavoproteins"/>
    <property type="match status" value="1"/>
</dbReference>
<proteinExistence type="predicted"/>